<keyword evidence="5" id="KW-1185">Reference proteome</keyword>
<proteinExistence type="predicted"/>
<dbReference type="Pfam" id="PF04773">
    <property type="entry name" value="FecR"/>
    <property type="match status" value="1"/>
</dbReference>
<gene>
    <name evidence="4" type="ORF">ACFPPB_10815</name>
</gene>
<feature type="region of interest" description="Disordered" evidence="1">
    <location>
        <begin position="496"/>
        <end position="765"/>
    </location>
</feature>
<dbReference type="RefSeq" id="WP_377326913.1">
    <property type="nucleotide sequence ID" value="NZ_JBHSNG010000010.1"/>
</dbReference>
<feature type="domain" description="FecR protein" evidence="3">
    <location>
        <begin position="84"/>
        <end position="179"/>
    </location>
</feature>
<feature type="signal peptide" evidence="2">
    <location>
        <begin position="1"/>
        <end position="36"/>
    </location>
</feature>
<sequence length="765" mass="83708">MRVLAKFLAPSRFGWRLLGRLLAIVLLCASTALVQAQSAANDNSADPPSRVARLSYISGDLGFLPAGAKDWSDASVNRPLTTGDRLSTGRGSRAELELGGGSLRMDGQTDFGLLNLNDQLAQIELTQGTLNLTVRHLDQGQSYEIDTPTVALVVDQPGSFRVDIDDNGGSTQVTAFDGGATVYGENNAQRTINPGRSYRFADSGLADVTISDIGGGDAFDAWVGGRDRRYGQSRSRQYVSDDVVGYQDLDQYGDWQTTSDYGEVWYPTRVAVDWAPYRDGHWAYIAPWGWTWVDDSPWGFAPYHYGRWAYTRRGWGWIPGPREVRPIYAPALVAFVGGGGWSVGISSGPVGWFPLGPGEVYNPWYRASRNYYTRVNVTNINVHNTYNQTTIINSINHSYNNYRSGQPVRDGHYANREAPRGFTAVPGNTFAGGRHVQHNLVKVDPRQLAAAPVLSRGASQLRPVAEARPALSAHARNLPAGGFNREVVARHAPPMVAQGAGGPGRNNRLAESPRAGVSASNVRVLNAGDNRDRGVRPIPADRAGDNARRFTATPQQPPASPRVTAGSPQPAMRNDNRPEARGGAGLPSTRFAHPRSRDNVDQRESMPRPGVSYISGAGENQPRPAARDNSSLPQVPQIRRAEQIPGYRNPPAGDGGSQRYQSNRTMRQDLPTPAAPTRNSEEPRFQRAAPARAEPAPRGYVRERPQPMPEPARNEPPRRPAFQPQQQPRFEPPPRAEAPHPQQRTESGPPPQKTPHRPKDDAEQH</sequence>
<evidence type="ECO:0000313" key="5">
    <source>
        <dbReference type="Proteomes" id="UP001596111"/>
    </source>
</evidence>
<dbReference type="PANTHER" id="PTHR38731">
    <property type="entry name" value="LIPL45-RELATED LIPOPROTEIN-RELATED"/>
    <property type="match status" value="1"/>
</dbReference>
<name>A0ABW0SXK9_9GAMM</name>
<feature type="compositionally biased region" description="Low complexity" evidence="1">
    <location>
        <begin position="720"/>
        <end position="729"/>
    </location>
</feature>
<organism evidence="4 5">
    <name type="scientific">Rhodanobacter terrae</name>
    <dbReference type="NCBI Taxonomy" id="418647"/>
    <lineage>
        <taxon>Bacteria</taxon>
        <taxon>Pseudomonadati</taxon>
        <taxon>Pseudomonadota</taxon>
        <taxon>Gammaproteobacteria</taxon>
        <taxon>Lysobacterales</taxon>
        <taxon>Rhodanobacteraceae</taxon>
        <taxon>Rhodanobacter</taxon>
    </lineage>
</organism>
<evidence type="ECO:0000313" key="4">
    <source>
        <dbReference type="EMBL" id="MFC5581602.1"/>
    </source>
</evidence>
<protein>
    <submittedName>
        <fullName evidence="4">DUF6600 domain-containing protein</fullName>
    </submittedName>
</protein>
<feature type="compositionally biased region" description="Low complexity" evidence="1">
    <location>
        <begin position="686"/>
        <end position="698"/>
    </location>
</feature>
<feature type="chain" id="PRO_5046164141" evidence="2">
    <location>
        <begin position="37"/>
        <end position="765"/>
    </location>
</feature>
<evidence type="ECO:0000256" key="2">
    <source>
        <dbReference type="SAM" id="SignalP"/>
    </source>
</evidence>
<feature type="compositionally biased region" description="Basic and acidic residues" evidence="1">
    <location>
        <begin position="595"/>
        <end position="606"/>
    </location>
</feature>
<dbReference type="InterPro" id="IPR006860">
    <property type="entry name" value="FecR"/>
</dbReference>
<dbReference type="Pfam" id="PF20245">
    <property type="entry name" value="DUF6600"/>
    <property type="match status" value="1"/>
</dbReference>
<dbReference type="Proteomes" id="UP001596111">
    <property type="component" value="Unassembled WGS sequence"/>
</dbReference>
<dbReference type="InterPro" id="IPR046535">
    <property type="entry name" value="DUF6600"/>
</dbReference>
<accession>A0ABW0SXK9</accession>
<reference evidence="5" key="1">
    <citation type="journal article" date="2019" name="Int. J. Syst. Evol. Microbiol.">
        <title>The Global Catalogue of Microorganisms (GCM) 10K type strain sequencing project: providing services to taxonomists for standard genome sequencing and annotation.</title>
        <authorList>
            <consortium name="The Broad Institute Genomics Platform"/>
            <consortium name="The Broad Institute Genome Sequencing Center for Infectious Disease"/>
            <person name="Wu L."/>
            <person name="Ma J."/>
        </authorList>
    </citation>
    <scope>NUCLEOTIDE SEQUENCE [LARGE SCALE GENOMIC DNA]</scope>
    <source>
        <strain evidence="5">CGMCC 1.13587</strain>
    </source>
</reference>
<comment type="caution">
    <text evidence="4">The sequence shown here is derived from an EMBL/GenBank/DDBJ whole genome shotgun (WGS) entry which is preliminary data.</text>
</comment>
<evidence type="ECO:0000259" key="3">
    <source>
        <dbReference type="Pfam" id="PF04773"/>
    </source>
</evidence>
<evidence type="ECO:0000256" key="1">
    <source>
        <dbReference type="SAM" id="MobiDB-lite"/>
    </source>
</evidence>
<dbReference type="PANTHER" id="PTHR38731:SF3">
    <property type="entry name" value="BLL6125 PROTEIN"/>
    <property type="match status" value="1"/>
</dbReference>
<keyword evidence="2" id="KW-0732">Signal</keyword>
<dbReference type="EMBL" id="JBHSNG010000010">
    <property type="protein sequence ID" value="MFC5581602.1"/>
    <property type="molecule type" value="Genomic_DNA"/>
</dbReference>